<dbReference type="InterPro" id="IPR002934">
    <property type="entry name" value="Polymerase_NTP_transf_dom"/>
</dbReference>
<keyword evidence="1" id="KW-0808">Transferase</keyword>
<sequence>MTIDPEQMREWARPPGEFMLSWTKDVLHDALRKSRLLRERGYKFGTASRDRAPDENEYEVFLQGSYANGTNISDSSDVDLVILLKMPFEEEVKALKEKLHPGDIENFHRRYAPSPMTSDFFSQDVQSGLKERYYVRPRSKCVNIADWDSIARVPADILPAMEYRRYDEFPASGKEKYDEGIFFRDKHGTSIINYPKQHLLNGNSKDRWTGGRFKEVIRVAKNARHKAIEVELLDKKEVAPSYFIECLYYNVPDTTFRTSLHSAFYAATRWLHRKCTDSPDEFNTLLCQNKLVNLFGKGPDQWCVCRAEKFLNALLGL</sequence>
<accession>A0A6I8LWT2</accession>
<dbReference type="InterPro" id="IPR006116">
    <property type="entry name" value="NT_2-5OAS_ClassI-CCAase"/>
</dbReference>
<dbReference type="GO" id="GO:0016779">
    <property type="term" value="F:nucleotidyltransferase activity"/>
    <property type="evidence" value="ECO:0007669"/>
    <property type="project" value="InterPro"/>
</dbReference>
<dbReference type="Gene3D" id="3.30.460.10">
    <property type="entry name" value="Beta Polymerase, domain 2"/>
    <property type="match status" value="1"/>
</dbReference>
<dbReference type="PROSITE" id="PS50152">
    <property type="entry name" value="25A_SYNTH_3"/>
    <property type="match status" value="1"/>
</dbReference>
<dbReference type="AlphaFoldDB" id="A0A6I8LWT2"/>
<proteinExistence type="predicted"/>
<reference evidence="7 8" key="1">
    <citation type="submission" date="2019-09" db="EMBL/GenBank/DDBJ databases">
        <authorList>
            <person name="Leyn A S."/>
        </authorList>
    </citation>
    <scope>NUCLEOTIDE SEQUENCE [LARGE SCALE GENOMIC DNA]</scope>
    <source>
        <strain evidence="7">AA231_1</strain>
    </source>
</reference>
<dbReference type="CDD" id="cd05400">
    <property type="entry name" value="NT_2-5OAS_ClassI-CCAase"/>
    <property type="match status" value="1"/>
</dbReference>
<feature type="domain" description="Polymerase nucleotidyl transferase" evidence="5">
    <location>
        <begin position="57"/>
        <end position="100"/>
    </location>
</feature>
<keyword evidence="3" id="KW-0547">Nucleotide-binding</keyword>
<dbReference type="InterPro" id="IPR043519">
    <property type="entry name" value="NT_sf"/>
</dbReference>
<dbReference type="InterPro" id="IPR058909">
    <property type="entry name" value="CD_NTase_C"/>
</dbReference>
<dbReference type="Pfam" id="PF01909">
    <property type="entry name" value="NTP_transf_2"/>
    <property type="match status" value="1"/>
</dbReference>
<dbReference type="RefSeq" id="WP_155546522.1">
    <property type="nucleotide sequence ID" value="NZ_CABVGP010000002.1"/>
</dbReference>
<keyword evidence="2" id="KW-0548">Nucleotidyltransferase</keyword>
<name>A0A6I8LWT2_9PSEU</name>
<evidence type="ECO:0000313" key="8">
    <source>
        <dbReference type="Proteomes" id="UP000399805"/>
    </source>
</evidence>
<dbReference type="Pfam" id="PF26305">
    <property type="entry name" value="CD_NTase_C"/>
    <property type="match status" value="1"/>
</dbReference>
<protein>
    <submittedName>
        <fullName evidence="7">Uncharacterized protein</fullName>
    </submittedName>
</protein>
<feature type="domain" description="cGAS/DncV-like nucleotidyltransferase C-terminal helical" evidence="6">
    <location>
        <begin position="201"/>
        <end position="314"/>
    </location>
</feature>
<dbReference type="SUPFAM" id="SSF81301">
    <property type="entry name" value="Nucleotidyltransferase"/>
    <property type="match status" value="1"/>
</dbReference>
<dbReference type="Proteomes" id="UP000399805">
    <property type="component" value="Unassembled WGS sequence"/>
</dbReference>
<gene>
    <name evidence="7" type="ORF">AA23TX_06621</name>
</gene>
<evidence type="ECO:0000256" key="3">
    <source>
        <dbReference type="ARBA" id="ARBA00022741"/>
    </source>
</evidence>
<evidence type="ECO:0000256" key="4">
    <source>
        <dbReference type="ARBA" id="ARBA00023118"/>
    </source>
</evidence>
<evidence type="ECO:0000259" key="6">
    <source>
        <dbReference type="Pfam" id="PF26305"/>
    </source>
</evidence>
<evidence type="ECO:0000313" key="7">
    <source>
        <dbReference type="EMBL" id="VVJ21600.1"/>
    </source>
</evidence>
<keyword evidence="4" id="KW-0051">Antiviral defense</keyword>
<keyword evidence="8" id="KW-1185">Reference proteome</keyword>
<dbReference type="GO" id="GO:0051607">
    <property type="term" value="P:defense response to virus"/>
    <property type="evidence" value="ECO:0007669"/>
    <property type="project" value="UniProtKB-KW"/>
</dbReference>
<evidence type="ECO:0000256" key="1">
    <source>
        <dbReference type="ARBA" id="ARBA00022679"/>
    </source>
</evidence>
<evidence type="ECO:0000256" key="2">
    <source>
        <dbReference type="ARBA" id="ARBA00022695"/>
    </source>
</evidence>
<evidence type="ECO:0000259" key="5">
    <source>
        <dbReference type="Pfam" id="PF01909"/>
    </source>
</evidence>
<dbReference type="EMBL" id="CABVGP010000002">
    <property type="protein sequence ID" value="VVJ21600.1"/>
    <property type="molecule type" value="Genomic_DNA"/>
</dbReference>
<organism evidence="7 8">
    <name type="scientific">Amycolatopsis camponoti</name>
    <dbReference type="NCBI Taxonomy" id="2606593"/>
    <lineage>
        <taxon>Bacteria</taxon>
        <taxon>Bacillati</taxon>
        <taxon>Actinomycetota</taxon>
        <taxon>Actinomycetes</taxon>
        <taxon>Pseudonocardiales</taxon>
        <taxon>Pseudonocardiaceae</taxon>
        <taxon>Amycolatopsis</taxon>
    </lineage>
</organism>